<proteinExistence type="predicted"/>
<keyword evidence="3" id="KW-1185">Reference proteome</keyword>
<dbReference type="NCBIfam" id="NF041518">
    <property type="entry name" value="choice_anch_Q"/>
    <property type="match status" value="1"/>
</dbReference>
<organism evidence="2 3">
    <name type="scientific">Niabella yanshanensis</name>
    <dbReference type="NCBI Taxonomy" id="577386"/>
    <lineage>
        <taxon>Bacteria</taxon>
        <taxon>Pseudomonadati</taxon>
        <taxon>Bacteroidota</taxon>
        <taxon>Chitinophagia</taxon>
        <taxon>Chitinophagales</taxon>
        <taxon>Chitinophagaceae</taxon>
        <taxon>Niabella</taxon>
    </lineage>
</organism>
<keyword evidence="1" id="KW-0732">Signal</keyword>
<feature type="signal peptide" evidence="1">
    <location>
        <begin position="1"/>
        <end position="21"/>
    </location>
</feature>
<dbReference type="Proteomes" id="UP001325680">
    <property type="component" value="Chromosome"/>
</dbReference>
<evidence type="ECO:0000313" key="2">
    <source>
        <dbReference type="EMBL" id="WQD36961.1"/>
    </source>
</evidence>
<dbReference type="InterPro" id="IPR059226">
    <property type="entry name" value="Choice_anch_Q_dom"/>
</dbReference>
<accession>A0ABZ0W1K8</accession>
<dbReference type="SUPFAM" id="SSF51126">
    <property type="entry name" value="Pectin lyase-like"/>
    <property type="match status" value="1"/>
</dbReference>
<protein>
    <submittedName>
        <fullName evidence="2">Choice-of-anchor Q domain-containing protein</fullName>
    </submittedName>
</protein>
<evidence type="ECO:0000313" key="3">
    <source>
        <dbReference type="Proteomes" id="UP001325680"/>
    </source>
</evidence>
<dbReference type="EMBL" id="CP139960">
    <property type="protein sequence ID" value="WQD36961.1"/>
    <property type="molecule type" value="Genomic_DNA"/>
</dbReference>
<gene>
    <name evidence="2" type="ORF">U0035_14910</name>
</gene>
<dbReference type="InterPro" id="IPR012334">
    <property type="entry name" value="Pectin_lyas_fold"/>
</dbReference>
<reference evidence="2 3" key="1">
    <citation type="submission" date="2023-12" db="EMBL/GenBank/DDBJ databases">
        <title>Genome sequencing and assembly of bacterial species from a model synthetic community.</title>
        <authorList>
            <person name="Hogle S.L."/>
        </authorList>
    </citation>
    <scope>NUCLEOTIDE SEQUENCE [LARGE SCALE GENOMIC DNA]</scope>
    <source>
        <strain evidence="2 3">HAMBI_3031</strain>
    </source>
</reference>
<dbReference type="InterPro" id="IPR011050">
    <property type="entry name" value="Pectin_lyase_fold/virulence"/>
</dbReference>
<dbReference type="Gene3D" id="2.160.20.10">
    <property type="entry name" value="Single-stranded right-handed beta-helix, Pectin lyase-like"/>
    <property type="match status" value="1"/>
</dbReference>
<sequence length="634" mass="67284">MMKKFLSTLLVLSFFPPLLFAQTIFVNHAATGSNDGSSWQNAYQSLTTALAAAHTNAAVTQIWVASGTYYPSQTNNRDDFFNIRRNNLQVYGGFTGSETSLTQRNAAINPTILSGNIGNAASNSDNSYHIMVIELNPANPQPIDNSLVIDGFTFSEGNANSGGVLNSLYPRYTGASIFVSCNFSSINITPLIRNCIFTDNRAFSSGALTYYGISAGSNVFTVEQCIFQNNYAGYSGAAIDIMQLDAAGYGVPGVFSVAVEKCSFLNNSIDNYSQGGANGGVGAGINSFGQGTLKVNNTTFINNTIGPATSFAGAYKGTAVSVRNGGNTTVINSLAYANNNYTPFYNIQSTLTLVNTTVYNPGSSALDVNNPVANNIYNSILWTDNSAANIIAVSNGSPTINIENSLLNATYQGTITGSNILTTNPAFANPASGDFSLQPGSPAINNGNNTLYTNTANGNGDLANNQRITQTTIDIGAYEANSSALPVRFGALSAALKHNQILINWSTESETNNDHFEIEISADGKQFNPIASVKSKAVNGNSATPINYTFDSSFSGWQAFQMGLFSLLSLALTAPLRRKRIAGLILIIGAAGVLSCSKSHTSVTENELKLYLRIAQVDKDGKKEYSKTITVVNQ</sequence>
<dbReference type="RefSeq" id="WP_114791939.1">
    <property type="nucleotide sequence ID" value="NZ_CP139960.1"/>
</dbReference>
<evidence type="ECO:0000256" key="1">
    <source>
        <dbReference type="SAM" id="SignalP"/>
    </source>
</evidence>
<name>A0ABZ0W1K8_9BACT</name>
<feature type="chain" id="PRO_5045859828" evidence="1">
    <location>
        <begin position="22"/>
        <end position="634"/>
    </location>
</feature>